<keyword evidence="3" id="KW-1185">Reference proteome</keyword>
<protein>
    <submittedName>
        <fullName evidence="2">DivIVA protein</fullName>
    </submittedName>
</protein>
<dbReference type="EMBL" id="FUXI01000006">
    <property type="protein sequence ID" value="SJZ57466.1"/>
    <property type="molecule type" value="Genomic_DNA"/>
</dbReference>
<keyword evidence="1" id="KW-0175">Coiled coil</keyword>
<organism evidence="2 3">
    <name type="scientific">Pilibacter termitis</name>
    <dbReference type="NCBI Taxonomy" id="263852"/>
    <lineage>
        <taxon>Bacteria</taxon>
        <taxon>Bacillati</taxon>
        <taxon>Bacillota</taxon>
        <taxon>Bacilli</taxon>
        <taxon>Lactobacillales</taxon>
        <taxon>Enterococcaceae</taxon>
        <taxon>Pilibacter</taxon>
    </lineage>
</organism>
<evidence type="ECO:0000313" key="3">
    <source>
        <dbReference type="Proteomes" id="UP000190328"/>
    </source>
</evidence>
<name>A0A1T4LS72_9ENTE</name>
<evidence type="ECO:0000313" key="2">
    <source>
        <dbReference type="EMBL" id="SJZ57466.1"/>
    </source>
</evidence>
<dbReference type="Proteomes" id="UP000190328">
    <property type="component" value="Unassembled WGS sequence"/>
</dbReference>
<dbReference type="AlphaFoldDB" id="A0A1T4LS72"/>
<feature type="coiled-coil region" evidence="1">
    <location>
        <begin position="174"/>
        <end position="255"/>
    </location>
</feature>
<sequence length="327" mass="37818">MVAKDNSLDSLKEMLSSTYESEIKNLESEIDELDKTIEKQEQQIENLTQFEKKNQTLEAEIKKLNDLLVAKEQEIQEQPNVSDVLAPYQEKILALEQKLEQSNQELAKVTEQATQAAQQAQSNENNSVAYQKLTDENTRLKQEQTKSAELVNELKKQLAHSQEEHTDMVSRNEYLRLKSDFVDLNEKYQEAQGKNESNFREDFSEVLVGYETQLMELQNKLDETNKTSAELQAENNRLKREMEEAKDNLHSMSAEDIADVLISAKIQAKKIVNRAEQEADHIVADARERLSFLKGEGDSYYTQLEELARQNEDFIKRLREKAEGIKR</sequence>
<gene>
    <name evidence="2" type="ORF">SAMN02745116_00786</name>
</gene>
<evidence type="ECO:0000256" key="1">
    <source>
        <dbReference type="SAM" id="Coils"/>
    </source>
</evidence>
<dbReference type="STRING" id="263852.SAMN02745116_00786"/>
<accession>A0A1T4LS72</accession>
<dbReference type="RefSeq" id="WP_078806737.1">
    <property type="nucleotide sequence ID" value="NZ_FUXI01000006.1"/>
</dbReference>
<proteinExistence type="predicted"/>
<feature type="coiled-coil region" evidence="1">
    <location>
        <begin position="16"/>
        <end position="143"/>
    </location>
</feature>
<reference evidence="2 3" key="1">
    <citation type="submission" date="2017-02" db="EMBL/GenBank/DDBJ databases">
        <authorList>
            <person name="Peterson S.W."/>
        </authorList>
    </citation>
    <scope>NUCLEOTIDE SEQUENCE [LARGE SCALE GENOMIC DNA]</scope>
    <source>
        <strain evidence="2 3">ATCC BAA-1030</strain>
    </source>
</reference>